<dbReference type="EMBL" id="JABVXQ010000007">
    <property type="protein sequence ID" value="KAF6099934.1"/>
    <property type="molecule type" value="Genomic_DNA"/>
</dbReference>
<protein>
    <submittedName>
        <fullName evidence="2">Uncharacterized protein</fullName>
    </submittedName>
</protein>
<sequence>MSGKGARAGTEGAPSRVEGVPVWSRWPCWGRGGGKRPGSPELQHGRLSPHPAPHSLQPRPPGRGCQARHAAPARNPAVAPSDPHPSPPHRRPPSCCFVPQINRRSLPFLLCRGCLGTPIPAGSSRGVLGIPLLSCSSLRPTWGQRGEGTPKSTARGL</sequence>
<reference evidence="2 3" key="1">
    <citation type="journal article" date="2020" name="Nature">
        <title>Six reference-quality genomes reveal evolution of bat adaptations.</title>
        <authorList>
            <person name="Jebb D."/>
            <person name="Huang Z."/>
            <person name="Pippel M."/>
            <person name="Hughes G.M."/>
            <person name="Lavrichenko K."/>
            <person name="Devanna P."/>
            <person name="Winkler S."/>
            <person name="Jermiin L.S."/>
            <person name="Skirmuntt E.C."/>
            <person name="Katzourakis A."/>
            <person name="Burkitt-Gray L."/>
            <person name="Ray D.A."/>
            <person name="Sullivan K.A.M."/>
            <person name="Roscito J.G."/>
            <person name="Kirilenko B.M."/>
            <person name="Davalos L.M."/>
            <person name="Corthals A.P."/>
            <person name="Power M.L."/>
            <person name="Jones G."/>
            <person name="Ransome R.D."/>
            <person name="Dechmann D.K.N."/>
            <person name="Locatelli A.G."/>
            <person name="Puechmaille S.J."/>
            <person name="Fedrigo O."/>
            <person name="Jarvis E.D."/>
            <person name="Hiller M."/>
            <person name="Vernes S.C."/>
            <person name="Myers E.W."/>
            <person name="Teeling E.C."/>
        </authorList>
    </citation>
    <scope>NUCLEOTIDE SEQUENCE [LARGE SCALE GENOMIC DNA]</scope>
    <source>
        <strain evidence="2">Bat1K_MPI-CBG_1</strain>
    </source>
</reference>
<evidence type="ECO:0000313" key="2">
    <source>
        <dbReference type="EMBL" id="KAF6099934.1"/>
    </source>
</evidence>
<feature type="region of interest" description="Disordered" evidence="1">
    <location>
        <begin position="23"/>
        <end position="94"/>
    </location>
</feature>
<dbReference type="AlphaFoldDB" id="A0A834E107"/>
<name>A0A834E107_9CHIR</name>
<gene>
    <name evidence="2" type="ORF">HJG60_011650</name>
</gene>
<accession>A0A834E107</accession>
<comment type="caution">
    <text evidence="2">The sequence shown here is derived from an EMBL/GenBank/DDBJ whole genome shotgun (WGS) entry which is preliminary data.</text>
</comment>
<evidence type="ECO:0000256" key="1">
    <source>
        <dbReference type="SAM" id="MobiDB-lite"/>
    </source>
</evidence>
<proteinExistence type="predicted"/>
<organism evidence="2 3">
    <name type="scientific">Phyllostomus discolor</name>
    <name type="common">pale spear-nosed bat</name>
    <dbReference type="NCBI Taxonomy" id="89673"/>
    <lineage>
        <taxon>Eukaryota</taxon>
        <taxon>Metazoa</taxon>
        <taxon>Chordata</taxon>
        <taxon>Craniata</taxon>
        <taxon>Vertebrata</taxon>
        <taxon>Euteleostomi</taxon>
        <taxon>Mammalia</taxon>
        <taxon>Eutheria</taxon>
        <taxon>Laurasiatheria</taxon>
        <taxon>Chiroptera</taxon>
        <taxon>Yangochiroptera</taxon>
        <taxon>Phyllostomidae</taxon>
        <taxon>Phyllostominae</taxon>
        <taxon>Phyllostomus</taxon>
    </lineage>
</organism>
<dbReference type="Proteomes" id="UP000664940">
    <property type="component" value="Unassembled WGS sequence"/>
</dbReference>
<evidence type="ECO:0000313" key="3">
    <source>
        <dbReference type="Proteomes" id="UP000664940"/>
    </source>
</evidence>